<dbReference type="PANTHER" id="PTHR43394">
    <property type="entry name" value="ATP-DEPENDENT PERMEASE MDL1, MITOCHONDRIAL"/>
    <property type="match status" value="1"/>
</dbReference>
<accession>A0ABU3NKQ5</accession>
<sequence length="662" mass="73572">MVNNEIGHRRPEKLSSATGELKPTGGVMRRALRYLSRYRTQALLPYVFLTIATLAQLAVPRMVRNMIDAVTRGAIADQVLKALERIPATFINQALPRILDVLNYPTTWDLQQLRDRLSQDVSHAPGDLMRAAIAILAFAVVRGLFAFLQSYWAERNSQAVAFDLRNELYAKIQRLSFSYHDRQQTGQLMVRATDDVEKLRLFLGQGLLQLVGAIILLTGTLILLFSTNPGLALTTLWILPVALVLFAVFSRISRPMFTRVQQRLSELNTILQENLAGIKVIKAFVREREEQAKFRSAADRLMNQQIAIARLFTFLFPFAFLIANLGQATILYAGGQRIIQGLLTLGEWQEFSLYLVFLFLPIAQFGFIINQFSQASASAVRIFEILDAQSDVVEKPNAIVLPPIQGHVKFENVSFRYFGSGEPVLKNVSFEVQPGQTVALLGATGSGKTTIINLIPRFYDPTEGRILIDGYDIRDVTLQSLRSQIGIVLQETTLFSGTIRDNIAFGKPDATMDEIIAAAKAAAAHDFIMSFPQGYDTLVGERGTTLSGGQKQRIALARALLLNPRILILDEATSNVDVATEVQIQTALQQLMKGRTSFVIAQRISTVMNADLILVLDRGQIVAQGRHEDLLEESEIYAEIYSSQLLDDEAQFTADAVILPGD</sequence>
<dbReference type="PROSITE" id="PS50893">
    <property type="entry name" value="ABC_TRANSPORTER_2"/>
    <property type="match status" value="1"/>
</dbReference>
<feature type="domain" description="ABC transporter" evidence="9">
    <location>
        <begin position="408"/>
        <end position="643"/>
    </location>
</feature>
<evidence type="ECO:0000259" key="9">
    <source>
        <dbReference type="PROSITE" id="PS50893"/>
    </source>
</evidence>
<feature type="region of interest" description="Disordered" evidence="7">
    <location>
        <begin position="1"/>
        <end position="22"/>
    </location>
</feature>
<dbReference type="Gene3D" id="1.20.1560.10">
    <property type="entry name" value="ABC transporter type 1, transmembrane domain"/>
    <property type="match status" value="1"/>
</dbReference>
<dbReference type="Proteomes" id="UP001254165">
    <property type="component" value="Unassembled WGS sequence"/>
</dbReference>
<dbReference type="PANTHER" id="PTHR43394:SF1">
    <property type="entry name" value="ATP-BINDING CASSETTE SUB-FAMILY B MEMBER 10, MITOCHONDRIAL"/>
    <property type="match status" value="1"/>
</dbReference>
<evidence type="ECO:0000256" key="8">
    <source>
        <dbReference type="SAM" id="Phobius"/>
    </source>
</evidence>
<organism evidence="11 12">
    <name type="scientific">Thermanaerothrix solaris</name>
    <dbReference type="NCBI Taxonomy" id="3058434"/>
    <lineage>
        <taxon>Bacteria</taxon>
        <taxon>Bacillati</taxon>
        <taxon>Chloroflexota</taxon>
        <taxon>Anaerolineae</taxon>
        <taxon>Anaerolineales</taxon>
        <taxon>Anaerolineaceae</taxon>
        <taxon>Thermanaerothrix</taxon>
    </lineage>
</organism>
<comment type="caution">
    <text evidence="11">The sequence shown here is derived from an EMBL/GenBank/DDBJ whole genome shotgun (WGS) entry which is preliminary data.</text>
</comment>
<gene>
    <name evidence="11" type="ORF">QYE77_04065</name>
</gene>
<dbReference type="EMBL" id="JAUHMF010000001">
    <property type="protein sequence ID" value="MDT8897431.1"/>
    <property type="molecule type" value="Genomic_DNA"/>
</dbReference>
<feature type="transmembrane region" description="Helical" evidence="8">
    <location>
        <begin position="128"/>
        <end position="148"/>
    </location>
</feature>
<dbReference type="InterPro" id="IPR027417">
    <property type="entry name" value="P-loop_NTPase"/>
</dbReference>
<feature type="transmembrane region" description="Helical" evidence="8">
    <location>
        <begin position="353"/>
        <end position="372"/>
    </location>
</feature>
<keyword evidence="5 8" id="KW-1133">Transmembrane helix</keyword>
<feature type="transmembrane region" description="Helical" evidence="8">
    <location>
        <begin position="207"/>
        <end position="225"/>
    </location>
</feature>
<keyword evidence="12" id="KW-1185">Reference proteome</keyword>
<dbReference type="SUPFAM" id="SSF52540">
    <property type="entry name" value="P-loop containing nucleoside triphosphate hydrolases"/>
    <property type="match status" value="1"/>
</dbReference>
<evidence type="ECO:0000256" key="1">
    <source>
        <dbReference type="ARBA" id="ARBA00004651"/>
    </source>
</evidence>
<evidence type="ECO:0000256" key="5">
    <source>
        <dbReference type="ARBA" id="ARBA00022989"/>
    </source>
</evidence>
<dbReference type="Gene3D" id="3.40.50.300">
    <property type="entry name" value="P-loop containing nucleotide triphosphate hydrolases"/>
    <property type="match status" value="1"/>
</dbReference>
<evidence type="ECO:0000313" key="11">
    <source>
        <dbReference type="EMBL" id="MDT8897431.1"/>
    </source>
</evidence>
<evidence type="ECO:0000313" key="12">
    <source>
        <dbReference type="Proteomes" id="UP001254165"/>
    </source>
</evidence>
<dbReference type="SMART" id="SM00382">
    <property type="entry name" value="AAA"/>
    <property type="match status" value="1"/>
</dbReference>
<dbReference type="InterPro" id="IPR039421">
    <property type="entry name" value="Type_1_exporter"/>
</dbReference>
<dbReference type="InterPro" id="IPR036640">
    <property type="entry name" value="ABC1_TM_sf"/>
</dbReference>
<reference evidence="11 12" key="1">
    <citation type="submission" date="2023-07" db="EMBL/GenBank/DDBJ databases">
        <title>Novel species of Thermanaerothrix with wide hydrolytic capabilities.</title>
        <authorList>
            <person name="Zayulina K.S."/>
            <person name="Podosokorskaya O.A."/>
            <person name="Elcheninov A.G."/>
        </authorList>
    </citation>
    <scope>NUCLEOTIDE SEQUENCE [LARGE SCALE GENOMIC DNA]</scope>
    <source>
        <strain evidence="11 12">4228-RoL</strain>
    </source>
</reference>
<dbReference type="PROSITE" id="PS50929">
    <property type="entry name" value="ABC_TM1F"/>
    <property type="match status" value="1"/>
</dbReference>
<keyword evidence="4 11" id="KW-0067">ATP-binding</keyword>
<feature type="transmembrane region" description="Helical" evidence="8">
    <location>
        <begin position="311"/>
        <end position="333"/>
    </location>
</feature>
<evidence type="ECO:0000256" key="7">
    <source>
        <dbReference type="SAM" id="MobiDB-lite"/>
    </source>
</evidence>
<dbReference type="SUPFAM" id="SSF90123">
    <property type="entry name" value="ABC transporter transmembrane region"/>
    <property type="match status" value="1"/>
</dbReference>
<dbReference type="Pfam" id="PF00664">
    <property type="entry name" value="ABC_membrane"/>
    <property type="match status" value="1"/>
</dbReference>
<dbReference type="PROSITE" id="PS00211">
    <property type="entry name" value="ABC_TRANSPORTER_1"/>
    <property type="match status" value="1"/>
</dbReference>
<evidence type="ECO:0000256" key="6">
    <source>
        <dbReference type="ARBA" id="ARBA00023136"/>
    </source>
</evidence>
<dbReference type="InterPro" id="IPR003439">
    <property type="entry name" value="ABC_transporter-like_ATP-bd"/>
</dbReference>
<evidence type="ECO:0000256" key="2">
    <source>
        <dbReference type="ARBA" id="ARBA00022692"/>
    </source>
</evidence>
<feature type="transmembrane region" description="Helical" evidence="8">
    <location>
        <begin position="231"/>
        <end position="249"/>
    </location>
</feature>
<evidence type="ECO:0000259" key="10">
    <source>
        <dbReference type="PROSITE" id="PS50929"/>
    </source>
</evidence>
<keyword evidence="2 8" id="KW-0812">Transmembrane</keyword>
<comment type="subcellular location">
    <subcellularLocation>
        <location evidence="1">Cell membrane</location>
        <topology evidence="1">Multi-pass membrane protein</topology>
    </subcellularLocation>
</comment>
<feature type="domain" description="ABC transmembrane type-1" evidence="10">
    <location>
        <begin position="47"/>
        <end position="374"/>
    </location>
</feature>
<proteinExistence type="predicted"/>
<name>A0ABU3NKQ5_9CHLR</name>
<dbReference type="InterPro" id="IPR017871">
    <property type="entry name" value="ABC_transporter-like_CS"/>
</dbReference>
<protein>
    <submittedName>
        <fullName evidence="11">ABC transporter ATP-binding protein</fullName>
    </submittedName>
</protein>
<dbReference type="GO" id="GO:0005524">
    <property type="term" value="F:ATP binding"/>
    <property type="evidence" value="ECO:0007669"/>
    <property type="project" value="UniProtKB-KW"/>
</dbReference>
<evidence type="ECO:0000256" key="4">
    <source>
        <dbReference type="ARBA" id="ARBA00022840"/>
    </source>
</evidence>
<keyword evidence="3" id="KW-0547">Nucleotide-binding</keyword>
<dbReference type="CDD" id="cd18542">
    <property type="entry name" value="ABC_6TM_YknU_like"/>
    <property type="match status" value="1"/>
</dbReference>
<keyword evidence="6 8" id="KW-0472">Membrane</keyword>
<dbReference type="InterPro" id="IPR011527">
    <property type="entry name" value="ABC1_TM_dom"/>
</dbReference>
<dbReference type="Pfam" id="PF00005">
    <property type="entry name" value="ABC_tran"/>
    <property type="match status" value="1"/>
</dbReference>
<evidence type="ECO:0000256" key="3">
    <source>
        <dbReference type="ARBA" id="ARBA00022741"/>
    </source>
</evidence>
<dbReference type="InterPro" id="IPR003593">
    <property type="entry name" value="AAA+_ATPase"/>
</dbReference>
<feature type="compositionally biased region" description="Basic and acidic residues" evidence="7">
    <location>
        <begin position="1"/>
        <end position="13"/>
    </location>
</feature>
<feature type="transmembrane region" description="Helical" evidence="8">
    <location>
        <begin position="38"/>
        <end position="59"/>
    </location>
</feature>